<sequence>MCRGQQQSGVAVRSLTFTAALSSPVCVCSTAAVDGCVAAAAPCSFVESSSVHRRGEHREARFSSTMHDSSNK</sequence>
<dbReference type="EMBL" id="GGFJ01014264">
    <property type="protein sequence ID" value="MBW63405.1"/>
    <property type="molecule type" value="Transcribed_RNA"/>
</dbReference>
<accession>A0A2M4CDT6</accession>
<organism evidence="2">
    <name type="scientific">Anopheles marajoara</name>
    <dbReference type="NCBI Taxonomy" id="58244"/>
    <lineage>
        <taxon>Eukaryota</taxon>
        <taxon>Metazoa</taxon>
        <taxon>Ecdysozoa</taxon>
        <taxon>Arthropoda</taxon>
        <taxon>Hexapoda</taxon>
        <taxon>Insecta</taxon>
        <taxon>Pterygota</taxon>
        <taxon>Neoptera</taxon>
        <taxon>Endopterygota</taxon>
        <taxon>Diptera</taxon>
        <taxon>Nematocera</taxon>
        <taxon>Culicoidea</taxon>
        <taxon>Culicidae</taxon>
        <taxon>Anophelinae</taxon>
        <taxon>Anopheles</taxon>
    </lineage>
</organism>
<protein>
    <submittedName>
        <fullName evidence="2">Putative secreted protein</fullName>
    </submittedName>
</protein>
<reference evidence="2" key="1">
    <citation type="submission" date="2018-01" db="EMBL/GenBank/DDBJ databases">
        <title>An insight into the sialome of Amazonian anophelines.</title>
        <authorList>
            <person name="Ribeiro J.M."/>
            <person name="Scarpassa V."/>
            <person name="Calvo E."/>
        </authorList>
    </citation>
    <scope>NUCLEOTIDE SEQUENCE</scope>
    <source>
        <tissue evidence="2">Salivary glands</tissue>
    </source>
</reference>
<name>A0A2M4CDT6_9DIPT</name>
<feature type="chain" id="PRO_5014669601" evidence="1">
    <location>
        <begin position="23"/>
        <end position="72"/>
    </location>
</feature>
<keyword evidence="1" id="KW-0732">Signal</keyword>
<evidence type="ECO:0000313" key="2">
    <source>
        <dbReference type="EMBL" id="MBW63405.1"/>
    </source>
</evidence>
<feature type="signal peptide" evidence="1">
    <location>
        <begin position="1"/>
        <end position="22"/>
    </location>
</feature>
<evidence type="ECO:0000256" key="1">
    <source>
        <dbReference type="SAM" id="SignalP"/>
    </source>
</evidence>
<dbReference type="AlphaFoldDB" id="A0A2M4CDT6"/>
<proteinExistence type="predicted"/>